<keyword evidence="4" id="KW-1185">Reference proteome</keyword>
<comment type="similarity">
    <text evidence="1">Belongs to the mTERF family.</text>
</comment>
<evidence type="ECO:0000256" key="3">
    <source>
        <dbReference type="SAM" id="MobiDB-lite"/>
    </source>
</evidence>
<name>A0ABM0JK65_APLCA</name>
<dbReference type="InterPro" id="IPR003690">
    <property type="entry name" value="MTERF"/>
</dbReference>
<dbReference type="Proteomes" id="UP000694888">
    <property type="component" value="Unplaced"/>
</dbReference>
<organism evidence="4 5">
    <name type="scientific">Aplysia californica</name>
    <name type="common">California sea hare</name>
    <dbReference type="NCBI Taxonomy" id="6500"/>
    <lineage>
        <taxon>Eukaryota</taxon>
        <taxon>Metazoa</taxon>
        <taxon>Spiralia</taxon>
        <taxon>Lophotrochozoa</taxon>
        <taxon>Mollusca</taxon>
        <taxon>Gastropoda</taxon>
        <taxon>Heterobranchia</taxon>
        <taxon>Euthyneura</taxon>
        <taxon>Tectipleura</taxon>
        <taxon>Aplysiida</taxon>
        <taxon>Aplysioidea</taxon>
        <taxon>Aplysiidae</taxon>
        <taxon>Aplysia</taxon>
    </lineage>
</organism>
<proteinExistence type="inferred from homology"/>
<dbReference type="InterPro" id="IPR038538">
    <property type="entry name" value="MTERF_sf"/>
</dbReference>
<evidence type="ECO:0000313" key="5">
    <source>
        <dbReference type="RefSeq" id="XP_005095632.1"/>
    </source>
</evidence>
<sequence>MRQLFMANKMCQFAEKNWHQLHRWGRVSCFCMFHSGLCSCRDVGPEKYLNKSPNFRINGNVEHRERLPVKNLVSCGNSERKWHIGDKLSVCSLKLIERLLKLLTEYSFPKYLNSFQNYVDVFGRCRPLFFNVFPVYVLQTNLDPERRFSKPDFSVSNYSTETKESPARDPSAAALNQTSKGQSYRMSDARIFLLAKILKCSRKNMKILMKENSFFDHLSPEVVKEKVDVLQSFGLPLTWVHANPRVLYHSSELEIVKRLKLLKEKDFLNTNSLLNQDGLGHYLECNNETFSSAFKYLCERKDSLEGCVDQLEYLQFRLQCSKEEAETLLNSYPLVRGVSEIRLKQQLDFFLKEAELPPNFVIKYRKLLAFSVDRLRSRWKIMREAGITSDKMFVYVWCMTEKKFVIDYALYVT</sequence>
<accession>A0ABM0JK65</accession>
<protein>
    <submittedName>
        <fullName evidence="5">Uncharacterized protein LOC101847098</fullName>
    </submittedName>
</protein>
<dbReference type="RefSeq" id="XP_005095632.1">
    <property type="nucleotide sequence ID" value="XM_005095575.3"/>
</dbReference>
<evidence type="ECO:0000256" key="2">
    <source>
        <dbReference type="ARBA" id="ARBA00022946"/>
    </source>
</evidence>
<dbReference type="Gene3D" id="1.25.70.10">
    <property type="entry name" value="Transcription termination factor 3, mitochondrial"/>
    <property type="match status" value="1"/>
</dbReference>
<dbReference type="PANTHER" id="PTHR15437">
    <property type="entry name" value="TRANSCRIPTION TERMINATION FACTOR, MITOCHONDRIAL"/>
    <property type="match status" value="1"/>
</dbReference>
<keyword evidence="2" id="KW-0809">Transit peptide</keyword>
<feature type="region of interest" description="Disordered" evidence="3">
    <location>
        <begin position="156"/>
        <end position="179"/>
    </location>
</feature>
<dbReference type="Pfam" id="PF02536">
    <property type="entry name" value="mTERF"/>
    <property type="match status" value="1"/>
</dbReference>
<evidence type="ECO:0000313" key="4">
    <source>
        <dbReference type="Proteomes" id="UP000694888"/>
    </source>
</evidence>
<reference evidence="5" key="1">
    <citation type="submission" date="2025-08" db="UniProtKB">
        <authorList>
            <consortium name="RefSeq"/>
        </authorList>
    </citation>
    <scope>IDENTIFICATION</scope>
</reference>
<dbReference type="PANTHER" id="PTHR15437:SF6">
    <property type="entry name" value="TRANSCRIPTION TERMINATION FACTOR, MITOCHONDRIAL"/>
    <property type="match status" value="1"/>
</dbReference>
<gene>
    <name evidence="5" type="primary">LOC101847098</name>
</gene>
<dbReference type="GeneID" id="101847098"/>
<dbReference type="SMART" id="SM00733">
    <property type="entry name" value="Mterf"/>
    <property type="match status" value="4"/>
</dbReference>
<evidence type="ECO:0000256" key="1">
    <source>
        <dbReference type="ARBA" id="ARBA00007692"/>
    </source>
</evidence>